<dbReference type="HOGENOM" id="CLU_2850372_0_0_1"/>
<evidence type="ECO:0000313" key="2">
    <source>
        <dbReference type="EMBL" id="KIK99230.1"/>
    </source>
</evidence>
<feature type="region of interest" description="Disordered" evidence="1">
    <location>
        <begin position="38"/>
        <end position="65"/>
    </location>
</feature>
<feature type="region of interest" description="Disordered" evidence="1">
    <location>
        <begin position="1"/>
        <end position="26"/>
    </location>
</feature>
<gene>
    <name evidence="2" type="ORF">PAXRUDRAFT_822998</name>
</gene>
<dbReference type="AlphaFoldDB" id="A0A0D0ECE5"/>
<organism evidence="2 3">
    <name type="scientific">Paxillus rubicundulus Ve08.2h10</name>
    <dbReference type="NCBI Taxonomy" id="930991"/>
    <lineage>
        <taxon>Eukaryota</taxon>
        <taxon>Fungi</taxon>
        <taxon>Dikarya</taxon>
        <taxon>Basidiomycota</taxon>
        <taxon>Agaricomycotina</taxon>
        <taxon>Agaricomycetes</taxon>
        <taxon>Agaricomycetidae</taxon>
        <taxon>Boletales</taxon>
        <taxon>Paxilineae</taxon>
        <taxon>Paxillaceae</taxon>
        <taxon>Paxillus</taxon>
    </lineage>
</organism>
<evidence type="ECO:0000256" key="1">
    <source>
        <dbReference type="SAM" id="MobiDB-lite"/>
    </source>
</evidence>
<evidence type="ECO:0000313" key="3">
    <source>
        <dbReference type="Proteomes" id="UP000054538"/>
    </source>
</evidence>
<keyword evidence="3" id="KW-1185">Reference proteome</keyword>
<accession>A0A0D0ECE5</accession>
<dbReference type="Proteomes" id="UP000054538">
    <property type="component" value="Unassembled WGS sequence"/>
</dbReference>
<reference evidence="3" key="2">
    <citation type="submission" date="2015-01" db="EMBL/GenBank/DDBJ databases">
        <title>Evolutionary Origins and Diversification of the Mycorrhizal Mutualists.</title>
        <authorList>
            <consortium name="DOE Joint Genome Institute"/>
            <consortium name="Mycorrhizal Genomics Consortium"/>
            <person name="Kohler A."/>
            <person name="Kuo A."/>
            <person name="Nagy L.G."/>
            <person name="Floudas D."/>
            <person name="Copeland A."/>
            <person name="Barry K.W."/>
            <person name="Cichocki N."/>
            <person name="Veneault-Fourrey C."/>
            <person name="LaButti K."/>
            <person name="Lindquist E.A."/>
            <person name="Lipzen A."/>
            <person name="Lundell T."/>
            <person name="Morin E."/>
            <person name="Murat C."/>
            <person name="Riley R."/>
            <person name="Ohm R."/>
            <person name="Sun H."/>
            <person name="Tunlid A."/>
            <person name="Henrissat B."/>
            <person name="Grigoriev I.V."/>
            <person name="Hibbett D.S."/>
            <person name="Martin F."/>
        </authorList>
    </citation>
    <scope>NUCLEOTIDE SEQUENCE [LARGE SCALE GENOMIC DNA]</scope>
    <source>
        <strain evidence="3">Ve08.2h10</strain>
    </source>
</reference>
<protein>
    <submittedName>
        <fullName evidence="2">Uncharacterized protein</fullName>
    </submittedName>
</protein>
<dbReference type="InParanoid" id="A0A0D0ECE5"/>
<name>A0A0D0ECE5_9AGAM</name>
<proteinExistence type="predicted"/>
<reference evidence="2 3" key="1">
    <citation type="submission" date="2014-04" db="EMBL/GenBank/DDBJ databases">
        <authorList>
            <consortium name="DOE Joint Genome Institute"/>
            <person name="Kuo A."/>
            <person name="Kohler A."/>
            <person name="Jargeat P."/>
            <person name="Nagy L.G."/>
            <person name="Floudas D."/>
            <person name="Copeland A."/>
            <person name="Barry K.W."/>
            <person name="Cichocki N."/>
            <person name="Veneault-Fourrey C."/>
            <person name="LaButti K."/>
            <person name="Lindquist E.A."/>
            <person name="Lipzen A."/>
            <person name="Lundell T."/>
            <person name="Morin E."/>
            <person name="Murat C."/>
            <person name="Sun H."/>
            <person name="Tunlid A."/>
            <person name="Henrissat B."/>
            <person name="Grigoriev I.V."/>
            <person name="Hibbett D.S."/>
            <person name="Martin F."/>
            <person name="Nordberg H.P."/>
            <person name="Cantor M.N."/>
            <person name="Hua S.X."/>
        </authorList>
    </citation>
    <scope>NUCLEOTIDE SEQUENCE [LARGE SCALE GENOMIC DNA]</scope>
    <source>
        <strain evidence="2 3">Ve08.2h10</strain>
    </source>
</reference>
<sequence length="65" mass="7049">MSPEAVSPMQGDFEREREGESGALTGCREAVEILTRNPKKGKSSYSISGSFVNANSPLGSFLRRQ</sequence>
<dbReference type="EMBL" id="KN824866">
    <property type="protein sequence ID" value="KIK99230.1"/>
    <property type="molecule type" value="Genomic_DNA"/>
</dbReference>